<accession>A0A7J6M4R7</accession>
<dbReference type="AlphaFoldDB" id="A0A7J6M4R7"/>
<organism evidence="3 4">
    <name type="scientific">Perkinsus chesapeaki</name>
    <name type="common">Clam parasite</name>
    <name type="synonym">Perkinsus andrewsi</name>
    <dbReference type="NCBI Taxonomy" id="330153"/>
    <lineage>
        <taxon>Eukaryota</taxon>
        <taxon>Sar</taxon>
        <taxon>Alveolata</taxon>
        <taxon>Perkinsozoa</taxon>
        <taxon>Perkinsea</taxon>
        <taxon>Perkinsida</taxon>
        <taxon>Perkinsidae</taxon>
        <taxon>Perkinsus</taxon>
    </lineage>
</organism>
<proteinExistence type="predicted"/>
<feature type="region of interest" description="Disordered" evidence="2">
    <location>
        <begin position="431"/>
        <end position="461"/>
    </location>
</feature>
<keyword evidence="1" id="KW-0175">Coiled coil</keyword>
<dbReference type="Proteomes" id="UP000591131">
    <property type="component" value="Unassembled WGS sequence"/>
</dbReference>
<dbReference type="OrthoDB" id="477123at2759"/>
<evidence type="ECO:0000256" key="1">
    <source>
        <dbReference type="SAM" id="Coils"/>
    </source>
</evidence>
<feature type="region of interest" description="Disordered" evidence="2">
    <location>
        <begin position="195"/>
        <end position="220"/>
    </location>
</feature>
<keyword evidence="4" id="KW-1185">Reference proteome</keyword>
<evidence type="ECO:0000313" key="3">
    <source>
        <dbReference type="EMBL" id="KAF4666542.1"/>
    </source>
</evidence>
<evidence type="ECO:0000313" key="4">
    <source>
        <dbReference type="Proteomes" id="UP000591131"/>
    </source>
</evidence>
<feature type="compositionally biased region" description="Low complexity" evidence="2">
    <location>
        <begin position="444"/>
        <end position="460"/>
    </location>
</feature>
<reference evidence="3 4" key="1">
    <citation type="submission" date="2020-04" db="EMBL/GenBank/DDBJ databases">
        <title>Perkinsus chesapeaki whole genome sequence.</title>
        <authorList>
            <person name="Bogema D.R."/>
        </authorList>
    </citation>
    <scope>NUCLEOTIDE SEQUENCE [LARGE SCALE GENOMIC DNA]</scope>
    <source>
        <strain evidence="3">ATCC PRA-425</strain>
    </source>
</reference>
<protein>
    <submittedName>
        <fullName evidence="3">Uncharacterized protein</fullName>
    </submittedName>
</protein>
<feature type="coiled-coil region" evidence="1">
    <location>
        <begin position="308"/>
        <end position="350"/>
    </location>
</feature>
<sequence>MDITSISDTLSRAQRLLLRPLSPTVAERENYGKTVTKSETKRVSAVKTYTNRKMKKDDSRSGLYGDAYRNALDALDELTLEMKGKMRGTIRQANIKEKKSTVGEKYDEEKVCKMKKNIEKLEKQLETVKGQNRDQFQDTTGMENAKARLRAQKVKRADTLRELRTVERKDAKDEETKIRLLQQRAANTLREMARERRQRLQNDMVKAEEDRRRRSLDEEKALKEQRAAAERVADRIRRARVEEAKNKELEEHNAQLRINADRKKVISLQRRTKQRIKSVIGKNEKSRSDITSDGRLDGRVEYARRLAATRAREARNRLMQEKKKEAAEELERLELRQQQKEEIMKRYRTRSAGVTGAEYSGMSHSLVDPPVGDQRSLSYDGKYESIKLPQINGSHSKATVVEDSVRVVADVKSESLPAEEHRQEAFEDLLDDNDSEFATPEYTPPSKGYSSTPSSPTSVSEGHTDAIKAEFTLPSITCNHKWRPLVPMMDDEYFVRLVKHGVAENELNKGYALKGR</sequence>
<gene>
    <name evidence="3" type="ORF">FOL47_004041</name>
</gene>
<dbReference type="EMBL" id="JAAPAO010000232">
    <property type="protein sequence ID" value="KAF4666542.1"/>
    <property type="molecule type" value="Genomic_DNA"/>
</dbReference>
<name>A0A7J6M4R7_PERCH</name>
<comment type="caution">
    <text evidence="3">The sequence shown here is derived from an EMBL/GenBank/DDBJ whole genome shotgun (WGS) entry which is preliminary data.</text>
</comment>
<evidence type="ECO:0000256" key="2">
    <source>
        <dbReference type="SAM" id="MobiDB-lite"/>
    </source>
</evidence>